<organism evidence="2 3">
    <name type="scientific">Tanacetum coccineum</name>
    <dbReference type="NCBI Taxonomy" id="301880"/>
    <lineage>
        <taxon>Eukaryota</taxon>
        <taxon>Viridiplantae</taxon>
        <taxon>Streptophyta</taxon>
        <taxon>Embryophyta</taxon>
        <taxon>Tracheophyta</taxon>
        <taxon>Spermatophyta</taxon>
        <taxon>Magnoliopsida</taxon>
        <taxon>eudicotyledons</taxon>
        <taxon>Gunneridae</taxon>
        <taxon>Pentapetalae</taxon>
        <taxon>asterids</taxon>
        <taxon>campanulids</taxon>
        <taxon>Asterales</taxon>
        <taxon>Asteraceae</taxon>
        <taxon>Asteroideae</taxon>
        <taxon>Anthemideae</taxon>
        <taxon>Anthemidinae</taxon>
        <taxon>Tanacetum</taxon>
    </lineage>
</organism>
<comment type="caution">
    <text evidence="2">The sequence shown here is derived from an EMBL/GenBank/DDBJ whole genome shotgun (WGS) entry which is preliminary data.</text>
</comment>
<sequence length="461" mass="50823">MIIYYLASKNNIHRRPESTVHHTGDDFLLGNLKFVPKGETDEVFGMAIPKQLITEAIQQSSYYQKYLEMIAKNTKKTPQESEGKQPEPATKREPAKRPTTTKPAPAKQPKSPKKKPSKRIPTRKVRKGKIQFDHVDEEDIKKEPKPQGKGDDPVLELVKKMSLDSLQGKGKEEGADADYELAVKMSLDSIKAQSQAPVGGVSIRECVAEEIRNPPEVEGKRKAIVKEEQAAHSLIDLSKKKKSGTKATTPKVDKERGKEASTTVTSEERMAVCAEDQAGSDPGKGNVSTEYQVGPDPGERHAALAGPDPEPMHDDFYAMAYPKVHENLKLRTDKHVIVENPKSPYISYCVATPVVDLTSTSHPPVSAPLLTTTTETTTILALPPPPPSQSATDSGLAARVAELEKRNAELECVFIIHNKTTNNLASRIFTLEHRDLEYRIDNYVCDAVKDCVQAALRAPLL</sequence>
<dbReference type="Proteomes" id="UP001151760">
    <property type="component" value="Unassembled WGS sequence"/>
</dbReference>
<name>A0ABQ4WX54_9ASTR</name>
<feature type="region of interest" description="Disordered" evidence="1">
    <location>
        <begin position="74"/>
        <end position="154"/>
    </location>
</feature>
<proteinExistence type="predicted"/>
<feature type="region of interest" description="Disordered" evidence="1">
    <location>
        <begin position="235"/>
        <end position="266"/>
    </location>
</feature>
<evidence type="ECO:0008006" key="4">
    <source>
        <dbReference type="Google" id="ProtNLM"/>
    </source>
</evidence>
<keyword evidence="3" id="KW-1185">Reference proteome</keyword>
<feature type="compositionally biased region" description="Basic residues" evidence="1">
    <location>
        <begin position="110"/>
        <end position="129"/>
    </location>
</feature>
<evidence type="ECO:0000313" key="3">
    <source>
        <dbReference type="Proteomes" id="UP001151760"/>
    </source>
</evidence>
<evidence type="ECO:0000313" key="2">
    <source>
        <dbReference type="EMBL" id="GJS57497.1"/>
    </source>
</evidence>
<accession>A0ABQ4WX54</accession>
<feature type="compositionally biased region" description="Basic and acidic residues" evidence="1">
    <location>
        <begin position="130"/>
        <end position="154"/>
    </location>
</feature>
<protein>
    <recommendedName>
        <fullName evidence="4">Histone deacetylase 14</fullName>
    </recommendedName>
</protein>
<dbReference type="EMBL" id="BQNB010009010">
    <property type="protein sequence ID" value="GJS57497.1"/>
    <property type="molecule type" value="Genomic_DNA"/>
</dbReference>
<reference evidence="2" key="1">
    <citation type="journal article" date="2022" name="Int. J. Mol. Sci.">
        <title>Draft Genome of Tanacetum Coccineum: Genomic Comparison of Closely Related Tanacetum-Family Plants.</title>
        <authorList>
            <person name="Yamashiro T."/>
            <person name="Shiraishi A."/>
            <person name="Nakayama K."/>
            <person name="Satake H."/>
        </authorList>
    </citation>
    <scope>NUCLEOTIDE SEQUENCE</scope>
</reference>
<feature type="compositionally biased region" description="Low complexity" evidence="1">
    <location>
        <begin position="97"/>
        <end position="109"/>
    </location>
</feature>
<reference evidence="2" key="2">
    <citation type="submission" date="2022-01" db="EMBL/GenBank/DDBJ databases">
        <authorList>
            <person name="Yamashiro T."/>
            <person name="Shiraishi A."/>
            <person name="Satake H."/>
            <person name="Nakayama K."/>
        </authorList>
    </citation>
    <scope>NUCLEOTIDE SEQUENCE</scope>
</reference>
<gene>
    <name evidence="2" type="ORF">Tco_0652281</name>
</gene>
<feature type="compositionally biased region" description="Basic and acidic residues" evidence="1">
    <location>
        <begin position="77"/>
        <end position="96"/>
    </location>
</feature>
<evidence type="ECO:0000256" key="1">
    <source>
        <dbReference type="SAM" id="MobiDB-lite"/>
    </source>
</evidence>